<comment type="caution">
    <text evidence="1">The sequence shown here is derived from an EMBL/GenBank/DDBJ whole genome shotgun (WGS) entry which is preliminary data.</text>
</comment>
<name>A0ABR0MHS7_GOSAR</name>
<protein>
    <submittedName>
        <fullName evidence="1">Uncharacterized protein</fullName>
    </submittedName>
</protein>
<accession>A0ABR0MHS7</accession>
<dbReference type="PANTHER" id="PTHR47652:SF3">
    <property type="entry name" value="MITOCHONDRIAL IMPORT INNER MEMBRANE TRANSLOCASE SUBUNIT TIM44"/>
    <property type="match status" value="1"/>
</dbReference>
<dbReference type="EMBL" id="JARKNE010000013">
    <property type="protein sequence ID" value="KAK5772097.1"/>
    <property type="molecule type" value="Genomic_DNA"/>
</dbReference>
<evidence type="ECO:0000313" key="2">
    <source>
        <dbReference type="Proteomes" id="UP001358586"/>
    </source>
</evidence>
<dbReference type="Proteomes" id="UP001358586">
    <property type="component" value="Chromosome 13"/>
</dbReference>
<gene>
    <name evidence="1" type="ORF">PVK06_048367</name>
</gene>
<sequence length="77" mass="8761">MKRKKRLKTRLEKLYRRASGERSGEAMEETVQALKKGKTSVNKFLDGLKYMNSMEAMNTVMGIANLLRLATTYGMSV</sequence>
<organism evidence="1 2">
    <name type="scientific">Gossypium arboreum</name>
    <name type="common">Tree cotton</name>
    <name type="synonym">Gossypium nanking</name>
    <dbReference type="NCBI Taxonomy" id="29729"/>
    <lineage>
        <taxon>Eukaryota</taxon>
        <taxon>Viridiplantae</taxon>
        <taxon>Streptophyta</taxon>
        <taxon>Embryophyta</taxon>
        <taxon>Tracheophyta</taxon>
        <taxon>Spermatophyta</taxon>
        <taxon>Magnoliopsida</taxon>
        <taxon>eudicotyledons</taxon>
        <taxon>Gunneridae</taxon>
        <taxon>Pentapetalae</taxon>
        <taxon>rosids</taxon>
        <taxon>malvids</taxon>
        <taxon>Malvales</taxon>
        <taxon>Malvaceae</taxon>
        <taxon>Malvoideae</taxon>
        <taxon>Gossypium</taxon>
    </lineage>
</organism>
<reference evidence="1 2" key="1">
    <citation type="submission" date="2023-03" db="EMBL/GenBank/DDBJ databases">
        <title>WGS of Gossypium arboreum.</title>
        <authorList>
            <person name="Yu D."/>
        </authorList>
    </citation>
    <scope>NUCLEOTIDE SEQUENCE [LARGE SCALE GENOMIC DNA]</scope>
    <source>
        <tissue evidence="1">Leaf</tissue>
    </source>
</reference>
<proteinExistence type="predicted"/>
<keyword evidence="2" id="KW-1185">Reference proteome</keyword>
<dbReference type="PANTHER" id="PTHR47652">
    <property type="entry name" value="MITOCHONDRIAL IMPORT INNER MEMBRANE TRANSLOCASE SUBUNIT TIM44"/>
    <property type="match status" value="1"/>
</dbReference>
<evidence type="ECO:0000313" key="1">
    <source>
        <dbReference type="EMBL" id="KAK5772097.1"/>
    </source>
</evidence>